<dbReference type="GO" id="GO:0042765">
    <property type="term" value="C:GPI-anchor transamidase complex"/>
    <property type="evidence" value="ECO:0007669"/>
    <property type="project" value="InterPro"/>
</dbReference>
<name>B9WG06_CANDC</name>
<keyword evidence="5" id="KW-1185">Reference proteome</keyword>
<dbReference type="Pfam" id="PF04113">
    <property type="entry name" value="Gpi16"/>
    <property type="match status" value="1"/>
</dbReference>
<dbReference type="KEGG" id="cdu:CD36_42980"/>
<protein>
    <submittedName>
        <fullName evidence="4">GPI transamidase component, putative</fullName>
    </submittedName>
</protein>
<dbReference type="PANTHER" id="PTHR12959:SF11">
    <property type="entry name" value="GPI TRANSAMIDASE COMPONENT PIG-T"/>
    <property type="match status" value="1"/>
</dbReference>
<sequence>MNLSILLVSLFLSFACADESKPTSEFHEHLHLKPLSRNRLLTNFEFDVESSPFQIDYYNSSSPIEVSRRSHYNYFPNSLGLIIESTNTKELQLKFTQGWWDASSWGQLPFNGKYSGGTGVEVSAVIEAPNVEAAKRNWLKLTKTLSGFFCASLNFIDDRITTYPKHAVKEINLDQYAPEEGNRLYLLRAALPSEPVCTENLTPFLKLLPTRGKSGIASLLDGHKVFDSLWHGMSIDVTTNCDVNNQCTLKLHQTVNQVVDIIRSLRKRKEGAIPKPTPGGQLRCDTEKTYNSWQCFPLSDPVNIEWNLETIYGRGINGPALADDPHVSKVTIDVDPTSWNIMLLREKESSIEGDSLSNQEGTNQIVQYLHENVKFDFQFIAQNSSIVLPVDTPPLYASRSLTGYSLDKGGLRTVFTNNDDKPVEFVYFESTPWFMRLYLHTLKLTLKNSTGLFDVFNHEQYIKNIYFRPAVDRERPSHMELMMEVPAKSTLAISYDFDKSLLLYREYPPDANHGFDVEPAVISVFNNDNEKVYEFRTTSLLLTLPTPDFSMPYNVIIMTCTVLSMVFGTIFNLLTKKVVTEEEFEEIAANTKLAKLKRGIKSTIQQLKGQKKQRNLQTETSKQ</sequence>
<evidence type="ECO:0000256" key="1">
    <source>
        <dbReference type="SAM" id="Phobius"/>
    </source>
</evidence>
<keyword evidence="2" id="KW-0732">Signal</keyword>
<accession>B9WG06</accession>
<reference evidence="4 5" key="1">
    <citation type="journal article" date="2009" name="Genome Res.">
        <title>Comparative genomics of the fungal pathogens Candida dubliniensis and Candida albicans.</title>
        <authorList>
            <person name="Jackson A.P."/>
            <person name="Gamble J.A."/>
            <person name="Yeomans T."/>
            <person name="Moran G.P."/>
            <person name="Saunders D."/>
            <person name="Harris D."/>
            <person name="Aslett M."/>
            <person name="Barrell J.F."/>
            <person name="Butler G."/>
            <person name="Citiulo F."/>
            <person name="Coleman D.C."/>
            <person name="de Groot P.W.J."/>
            <person name="Goodwin T.J."/>
            <person name="Quail M.A."/>
            <person name="McQuillan J."/>
            <person name="Munro C.A."/>
            <person name="Pain A."/>
            <person name="Poulter R.T."/>
            <person name="Rajandream M.A."/>
            <person name="Renauld H."/>
            <person name="Spiering M.J."/>
            <person name="Tivey A."/>
            <person name="Gow N.A.R."/>
            <person name="Barrell B."/>
            <person name="Sullivan D.J."/>
            <person name="Berriman M."/>
        </authorList>
    </citation>
    <scope>NUCLEOTIDE SEQUENCE [LARGE SCALE GENOMIC DNA]</scope>
    <source>
        <strain evidence="5">CD36 / ATCC MYA-646 / CBS 7987 / NCPF 3949 / NRRL Y-17841</strain>
    </source>
</reference>
<gene>
    <name evidence="3" type="ordered locus">Cd36_42980</name>
    <name evidence="4" type="ORF">CD36_42980</name>
</gene>
<dbReference type="PANTHER" id="PTHR12959">
    <property type="entry name" value="GPI TRANSAMIDASE COMPONENT PIG-T-RELATED"/>
    <property type="match status" value="1"/>
</dbReference>
<dbReference type="EMBL" id="FM992691">
    <property type="protein sequence ID" value="CAX42175.1"/>
    <property type="molecule type" value="Genomic_DNA"/>
</dbReference>
<dbReference type="eggNOG" id="KOG2407">
    <property type="taxonomic scope" value="Eukaryota"/>
</dbReference>
<organism evidence="4 5">
    <name type="scientific">Candida dubliniensis (strain CD36 / ATCC MYA-646 / CBS 7987 / NCPF 3949 / NRRL Y-17841)</name>
    <name type="common">Yeast</name>
    <dbReference type="NCBI Taxonomy" id="573826"/>
    <lineage>
        <taxon>Eukaryota</taxon>
        <taxon>Fungi</taxon>
        <taxon>Dikarya</taxon>
        <taxon>Ascomycota</taxon>
        <taxon>Saccharomycotina</taxon>
        <taxon>Pichiomycetes</taxon>
        <taxon>Debaryomycetaceae</taxon>
        <taxon>Candida/Lodderomyces clade</taxon>
        <taxon>Candida</taxon>
    </lineage>
</organism>
<evidence type="ECO:0000256" key="2">
    <source>
        <dbReference type="SAM" id="SignalP"/>
    </source>
</evidence>
<dbReference type="AlphaFoldDB" id="B9WG06"/>
<dbReference type="GO" id="GO:0016255">
    <property type="term" value="P:attachment of GPI anchor to protein"/>
    <property type="evidence" value="ECO:0007669"/>
    <property type="project" value="InterPro"/>
</dbReference>
<feature type="signal peptide" evidence="2">
    <location>
        <begin position="1"/>
        <end position="17"/>
    </location>
</feature>
<dbReference type="OrthoDB" id="331263at2759"/>
<evidence type="ECO:0000313" key="4">
    <source>
        <dbReference type="EMBL" id="CAX42175.1"/>
    </source>
</evidence>
<keyword evidence="1" id="KW-1133">Transmembrane helix</keyword>
<evidence type="ECO:0000313" key="3">
    <source>
        <dbReference type="CGD" id="CAL0000165827"/>
    </source>
</evidence>
<dbReference type="HOGENOM" id="CLU_021459_2_1_1"/>
<dbReference type="RefSeq" id="XP_002419960.1">
    <property type="nucleotide sequence ID" value="XM_002419915.1"/>
</dbReference>
<dbReference type="CGD" id="CAL0000165827">
    <property type="gene designation" value="Cd36_42980"/>
</dbReference>
<evidence type="ECO:0000313" key="5">
    <source>
        <dbReference type="Proteomes" id="UP000002605"/>
    </source>
</evidence>
<keyword evidence="1" id="KW-0812">Transmembrane</keyword>
<feature type="transmembrane region" description="Helical" evidence="1">
    <location>
        <begin position="551"/>
        <end position="574"/>
    </location>
</feature>
<dbReference type="Proteomes" id="UP000002605">
    <property type="component" value="Chromosome 4"/>
</dbReference>
<proteinExistence type="predicted"/>
<dbReference type="InterPro" id="IPR007245">
    <property type="entry name" value="PIG-T"/>
</dbReference>
<dbReference type="GeneID" id="8047703"/>
<keyword evidence="1" id="KW-0472">Membrane</keyword>
<feature type="chain" id="PRO_5002893870" evidence="2">
    <location>
        <begin position="18"/>
        <end position="623"/>
    </location>
</feature>